<dbReference type="GO" id="GO:0004803">
    <property type="term" value="F:transposase activity"/>
    <property type="evidence" value="ECO:0007669"/>
    <property type="project" value="InterPro"/>
</dbReference>
<keyword evidence="4" id="KW-1185">Reference proteome</keyword>
<name>A0AB34BHN4_9BACE</name>
<dbReference type="GO" id="GO:0003677">
    <property type="term" value="F:DNA binding"/>
    <property type="evidence" value="ECO:0007669"/>
    <property type="project" value="InterPro"/>
</dbReference>
<organism evidence="3 4">
    <name type="scientific">Bacteroides finegoldii</name>
    <dbReference type="NCBI Taxonomy" id="338188"/>
    <lineage>
        <taxon>Bacteria</taxon>
        <taxon>Pseudomonadati</taxon>
        <taxon>Bacteroidota</taxon>
        <taxon>Bacteroidia</taxon>
        <taxon>Bacteroidales</taxon>
        <taxon>Bacteroidaceae</taxon>
        <taxon>Bacteroides</taxon>
    </lineage>
</organism>
<dbReference type="RefSeq" id="WP_149934657.1">
    <property type="nucleotide sequence ID" value="NZ_VWAG01000153.1"/>
</dbReference>
<feature type="domain" description="Transposase IS4-like" evidence="1">
    <location>
        <begin position="101"/>
        <end position="230"/>
    </location>
</feature>
<dbReference type="NCBIfam" id="NF033564">
    <property type="entry name" value="transpos_ISAs1"/>
    <property type="match status" value="1"/>
</dbReference>
<reference evidence="3 4" key="1">
    <citation type="journal article" date="2019" name="Nat. Med.">
        <title>A library of human gut bacterial isolates paired with longitudinal multiomics data enables mechanistic microbiome research.</title>
        <authorList>
            <person name="Poyet M."/>
            <person name="Groussin M."/>
            <person name="Gibbons S.M."/>
            <person name="Avila-Pacheco J."/>
            <person name="Jiang X."/>
            <person name="Kearney S.M."/>
            <person name="Perrotta A.R."/>
            <person name="Berdy B."/>
            <person name="Zhao S."/>
            <person name="Lieberman T.D."/>
            <person name="Swanson P.K."/>
            <person name="Smith M."/>
            <person name="Roesemann S."/>
            <person name="Alexander J.E."/>
            <person name="Rich S.A."/>
            <person name="Livny J."/>
            <person name="Vlamakis H."/>
            <person name="Clish C."/>
            <person name="Bullock K."/>
            <person name="Deik A."/>
            <person name="Scott J."/>
            <person name="Pierce K.A."/>
            <person name="Xavier R.J."/>
            <person name="Alm E.J."/>
        </authorList>
    </citation>
    <scope>NUCLEOTIDE SEQUENCE [LARGE SCALE GENOMIC DNA]</scope>
    <source>
        <strain evidence="3 4">BIOML-A2</strain>
    </source>
</reference>
<dbReference type="Pfam" id="PF01609">
    <property type="entry name" value="DDE_Tnp_1"/>
    <property type="match status" value="1"/>
</dbReference>
<dbReference type="Pfam" id="PF13808">
    <property type="entry name" value="DDE_Tnp_1_assoc"/>
    <property type="match status" value="1"/>
</dbReference>
<dbReference type="PANTHER" id="PTHR30298">
    <property type="entry name" value="H REPEAT-ASSOCIATED PREDICTED TRANSPOSASE"/>
    <property type="match status" value="1"/>
</dbReference>
<dbReference type="Proteomes" id="UP000440198">
    <property type="component" value="Unassembled WGS sequence"/>
</dbReference>
<dbReference type="AlphaFoldDB" id="A0AB34BHN4"/>
<evidence type="ECO:0000313" key="4">
    <source>
        <dbReference type="Proteomes" id="UP000440198"/>
    </source>
</evidence>
<proteinExistence type="predicted"/>
<dbReference type="InterPro" id="IPR047647">
    <property type="entry name" value="ISAs1_transpos"/>
</dbReference>
<dbReference type="GO" id="GO:0006313">
    <property type="term" value="P:DNA transposition"/>
    <property type="evidence" value="ECO:0007669"/>
    <property type="project" value="InterPro"/>
</dbReference>
<dbReference type="PANTHER" id="PTHR30298:SF0">
    <property type="entry name" value="PROTEIN YBFL-RELATED"/>
    <property type="match status" value="1"/>
</dbReference>
<comment type="caution">
    <text evidence="3">The sequence shown here is derived from an EMBL/GenBank/DDBJ whole genome shotgun (WGS) entry which is preliminary data.</text>
</comment>
<dbReference type="InterPro" id="IPR032806">
    <property type="entry name" value="YbfD_N"/>
</dbReference>
<protein>
    <submittedName>
        <fullName evidence="3">ISAs1 family transposase</fullName>
    </submittedName>
</protein>
<dbReference type="InterPro" id="IPR002559">
    <property type="entry name" value="Transposase_11"/>
</dbReference>
<dbReference type="EMBL" id="VWAG01000153">
    <property type="protein sequence ID" value="KAA5248832.1"/>
    <property type="molecule type" value="Genomic_DNA"/>
</dbReference>
<gene>
    <name evidence="3" type="ORF">F2Z09_23210</name>
</gene>
<evidence type="ECO:0000259" key="1">
    <source>
        <dbReference type="Pfam" id="PF01609"/>
    </source>
</evidence>
<evidence type="ECO:0000259" key="2">
    <source>
        <dbReference type="Pfam" id="PF13808"/>
    </source>
</evidence>
<dbReference type="InterPro" id="IPR051698">
    <property type="entry name" value="Transposase_11-like"/>
</dbReference>
<accession>A0AB34BHN4</accession>
<sequence length="300" mass="34169">MKIGIIDLCKQIEDPRMNRKKVHKMETIIYISIAAVICGAQSWNEIEEFGNAKIAFFKSRIPDLEFIPSHDTFNRFFSIIKPEYFELIFRNWVKQVCQEVKGVVAIDGKLMRGPSQCDGEHTTGKEGFKLWMVSAWSAVNGISLGQVKVDDKSNEITAIPLLINSLELSGCIVTIDAMGCQKDITQTIIERDANYIIAIKENKKKKYQLAKQIIDDYQDRDEIINRVTRHVSENTGHGRVEKRTCTVVSYGSIMEKMFKKKLVGLKSIVGIKSERTIVATGEYTQEVRYYVTSLDNTKPE</sequence>
<feature type="non-terminal residue" evidence="3">
    <location>
        <position position="300"/>
    </location>
</feature>
<feature type="domain" description="H repeat-associated protein N-terminal" evidence="2">
    <location>
        <begin position="10"/>
        <end position="93"/>
    </location>
</feature>
<evidence type="ECO:0000313" key="3">
    <source>
        <dbReference type="EMBL" id="KAA5248832.1"/>
    </source>
</evidence>